<comment type="caution">
    <text evidence="2">The sequence shown here is derived from an EMBL/GenBank/DDBJ whole genome shotgun (WGS) entry which is preliminary data.</text>
</comment>
<evidence type="ECO:0000313" key="3">
    <source>
        <dbReference type="Proteomes" id="UP001321760"/>
    </source>
</evidence>
<dbReference type="Pfam" id="PF05630">
    <property type="entry name" value="NPP1"/>
    <property type="match status" value="1"/>
</dbReference>
<dbReference type="PIRSF" id="PIRSF029958">
    <property type="entry name" value="Necrosis-inducing_protein"/>
    <property type="match status" value="1"/>
</dbReference>
<gene>
    <name evidence="2" type="ORF">QBC34DRAFT_356945</name>
</gene>
<feature type="signal peptide" evidence="1">
    <location>
        <begin position="1"/>
        <end position="17"/>
    </location>
</feature>
<organism evidence="2 3">
    <name type="scientific">Podospora aff. communis PSN243</name>
    <dbReference type="NCBI Taxonomy" id="3040156"/>
    <lineage>
        <taxon>Eukaryota</taxon>
        <taxon>Fungi</taxon>
        <taxon>Dikarya</taxon>
        <taxon>Ascomycota</taxon>
        <taxon>Pezizomycotina</taxon>
        <taxon>Sordariomycetes</taxon>
        <taxon>Sordariomycetidae</taxon>
        <taxon>Sordariales</taxon>
        <taxon>Podosporaceae</taxon>
        <taxon>Podospora</taxon>
    </lineage>
</organism>
<dbReference type="PANTHER" id="PTHR33657">
    <property type="entry name" value="DOMAIN PROTEIN, PUTATIVE (AFU_ORTHOLOGUE AFUA_5G00600)-RELATED"/>
    <property type="match status" value="1"/>
</dbReference>
<dbReference type="Proteomes" id="UP001321760">
    <property type="component" value="Unassembled WGS sequence"/>
</dbReference>
<keyword evidence="1" id="KW-0732">Signal</keyword>
<name>A0AAV9GDX1_9PEZI</name>
<dbReference type="PANTHER" id="PTHR33657:SF6">
    <property type="entry name" value="SECRETED PROTEIN"/>
    <property type="match status" value="1"/>
</dbReference>
<evidence type="ECO:0000256" key="1">
    <source>
        <dbReference type="SAM" id="SignalP"/>
    </source>
</evidence>
<feature type="chain" id="PRO_5043474237" evidence="1">
    <location>
        <begin position="18"/>
        <end position="256"/>
    </location>
</feature>
<reference evidence="2" key="1">
    <citation type="journal article" date="2023" name="Mol. Phylogenet. Evol.">
        <title>Genome-scale phylogeny and comparative genomics of the fungal order Sordariales.</title>
        <authorList>
            <person name="Hensen N."/>
            <person name="Bonometti L."/>
            <person name="Westerberg I."/>
            <person name="Brannstrom I.O."/>
            <person name="Guillou S."/>
            <person name="Cros-Aarteil S."/>
            <person name="Calhoun S."/>
            <person name="Haridas S."/>
            <person name="Kuo A."/>
            <person name="Mondo S."/>
            <person name="Pangilinan J."/>
            <person name="Riley R."/>
            <person name="LaButti K."/>
            <person name="Andreopoulos B."/>
            <person name="Lipzen A."/>
            <person name="Chen C."/>
            <person name="Yan M."/>
            <person name="Daum C."/>
            <person name="Ng V."/>
            <person name="Clum A."/>
            <person name="Steindorff A."/>
            <person name="Ohm R.A."/>
            <person name="Martin F."/>
            <person name="Silar P."/>
            <person name="Natvig D.O."/>
            <person name="Lalanne C."/>
            <person name="Gautier V."/>
            <person name="Ament-Velasquez S.L."/>
            <person name="Kruys A."/>
            <person name="Hutchinson M.I."/>
            <person name="Powell A.J."/>
            <person name="Barry K."/>
            <person name="Miller A.N."/>
            <person name="Grigoriev I.V."/>
            <person name="Debuchy R."/>
            <person name="Gladieux P."/>
            <person name="Hiltunen Thoren M."/>
            <person name="Johannesson H."/>
        </authorList>
    </citation>
    <scope>NUCLEOTIDE SEQUENCE</scope>
    <source>
        <strain evidence="2">PSN243</strain>
    </source>
</reference>
<dbReference type="InterPro" id="IPR008701">
    <property type="entry name" value="NPP1"/>
</dbReference>
<proteinExistence type="predicted"/>
<accession>A0AAV9GDX1</accession>
<dbReference type="EMBL" id="MU865958">
    <property type="protein sequence ID" value="KAK4446289.1"/>
    <property type="molecule type" value="Genomic_DNA"/>
</dbReference>
<reference evidence="2" key="2">
    <citation type="submission" date="2023-05" db="EMBL/GenBank/DDBJ databases">
        <authorList>
            <consortium name="Lawrence Berkeley National Laboratory"/>
            <person name="Steindorff A."/>
            <person name="Hensen N."/>
            <person name="Bonometti L."/>
            <person name="Westerberg I."/>
            <person name="Brannstrom I.O."/>
            <person name="Guillou S."/>
            <person name="Cros-Aarteil S."/>
            <person name="Calhoun S."/>
            <person name="Haridas S."/>
            <person name="Kuo A."/>
            <person name="Mondo S."/>
            <person name="Pangilinan J."/>
            <person name="Riley R."/>
            <person name="Labutti K."/>
            <person name="Andreopoulos B."/>
            <person name="Lipzen A."/>
            <person name="Chen C."/>
            <person name="Yanf M."/>
            <person name="Daum C."/>
            <person name="Ng V."/>
            <person name="Clum A."/>
            <person name="Ohm R."/>
            <person name="Martin F."/>
            <person name="Silar P."/>
            <person name="Natvig D."/>
            <person name="Lalanne C."/>
            <person name="Gautier V."/>
            <person name="Ament-Velasquez S.L."/>
            <person name="Kruys A."/>
            <person name="Hutchinson M.I."/>
            <person name="Powell A.J."/>
            <person name="Barry K."/>
            <person name="Miller A.N."/>
            <person name="Grigoriev I.V."/>
            <person name="Debuchy R."/>
            <person name="Gladieux P."/>
            <person name="Thoren M.H."/>
            <person name="Johannesson H."/>
        </authorList>
    </citation>
    <scope>NUCLEOTIDE SEQUENCE</scope>
    <source>
        <strain evidence="2">PSN243</strain>
    </source>
</reference>
<keyword evidence="3" id="KW-1185">Reference proteome</keyword>
<protein>
    <submittedName>
        <fullName evidence="2">Necrosis inducing protein-domain-containing protein</fullName>
    </submittedName>
</protein>
<evidence type="ECO:0000313" key="2">
    <source>
        <dbReference type="EMBL" id="KAK4446289.1"/>
    </source>
</evidence>
<dbReference type="AlphaFoldDB" id="A0AAV9GDX1"/>
<sequence>MTASKLLFAGLITLATALSITRRAYVPAPLPLNAPLSELNTQPSLDFDKDSCYNVAAIGPDGTFAEGMKPSGAFSGGCRDESDLDNSNVYSRSRCNGDWCVTIYDYYFEKDTSQTSGVGGHRHDWEHVAVWTNGGSIEYVATSAHGGYTVKSRKDVLFHGDQGGAHPLVVYHKDGGFTHAFRFANGKDVERPENHKGVFWRGALVGWEGYPDGLRDQLVEYEWEGPAAMAITDEKFADEIKKAKPKGLVFDEERDF</sequence>